<dbReference type="InterPro" id="IPR009057">
    <property type="entry name" value="Homeodomain-like_sf"/>
</dbReference>
<proteinExistence type="predicted"/>
<organism evidence="1 2">
    <name type="scientific">Paenibacillus silagei</name>
    <dbReference type="NCBI Taxonomy" id="1670801"/>
    <lineage>
        <taxon>Bacteria</taxon>
        <taxon>Bacillati</taxon>
        <taxon>Bacillota</taxon>
        <taxon>Bacilli</taxon>
        <taxon>Bacillales</taxon>
        <taxon>Paenibacillaceae</taxon>
        <taxon>Paenibacillus</taxon>
    </lineage>
</organism>
<evidence type="ECO:0008006" key="3">
    <source>
        <dbReference type="Google" id="ProtNLM"/>
    </source>
</evidence>
<dbReference type="SUPFAM" id="SSF46689">
    <property type="entry name" value="Homeodomain-like"/>
    <property type="match status" value="1"/>
</dbReference>
<dbReference type="EMBL" id="JAGGLV010000012">
    <property type="protein sequence ID" value="MBP2113555.1"/>
    <property type="molecule type" value="Genomic_DNA"/>
</dbReference>
<name>A0ABS4NU12_9BACL</name>
<dbReference type="RefSeq" id="WP_245368337.1">
    <property type="nucleotide sequence ID" value="NZ_JAGGLV010000012.1"/>
</dbReference>
<sequence length="242" mass="27858">MNYENAGELLPEKLLKEVKKYAAGKLLYIPQDDDKKAWGEASGYRQLLVRRNQLIYNKYLHGTPIAELSKEYYLSQETIKRIVYSKKNTNKLDYDPTAPSAAAYAEAGMLEEWVHTYVLFGRRNKNFSEGLALINRTYEGPLWIPLSLLDRTSGPESGMKWRVDREDFEQKVMHWTKQIQAGEATPPLIAKVAQGRMELNCGNPLLEALHRTGVSEYPVIVWMTELAGDEQYLKQYVMYTPD</sequence>
<gene>
    <name evidence="1" type="ORF">J2Z70_003716</name>
</gene>
<reference evidence="1 2" key="1">
    <citation type="submission" date="2021-03" db="EMBL/GenBank/DDBJ databases">
        <title>Genomic Encyclopedia of Type Strains, Phase IV (KMG-IV): sequencing the most valuable type-strain genomes for metagenomic binning, comparative biology and taxonomic classification.</title>
        <authorList>
            <person name="Goeker M."/>
        </authorList>
    </citation>
    <scope>NUCLEOTIDE SEQUENCE [LARGE SCALE GENOMIC DNA]</scope>
    <source>
        <strain evidence="1 2">DSM 101953</strain>
    </source>
</reference>
<evidence type="ECO:0000313" key="1">
    <source>
        <dbReference type="EMBL" id="MBP2113555.1"/>
    </source>
</evidence>
<keyword evidence="2" id="KW-1185">Reference proteome</keyword>
<accession>A0ABS4NU12</accession>
<evidence type="ECO:0000313" key="2">
    <source>
        <dbReference type="Proteomes" id="UP000773462"/>
    </source>
</evidence>
<dbReference type="Gene3D" id="1.10.10.60">
    <property type="entry name" value="Homeodomain-like"/>
    <property type="match status" value="1"/>
</dbReference>
<comment type="caution">
    <text evidence="1">The sequence shown here is derived from an EMBL/GenBank/DDBJ whole genome shotgun (WGS) entry which is preliminary data.</text>
</comment>
<dbReference type="Proteomes" id="UP000773462">
    <property type="component" value="Unassembled WGS sequence"/>
</dbReference>
<protein>
    <recommendedName>
        <fullName evidence="3">Helix-turn-helix domain-containing protein</fullName>
    </recommendedName>
</protein>
<dbReference type="NCBIfam" id="NF040785">
    <property type="entry name" value="CD3324_fam"/>
    <property type="match status" value="1"/>
</dbReference>
<dbReference type="InterPro" id="IPR049739">
    <property type="entry name" value="YraL-like"/>
</dbReference>